<name>A0A1M6QLD9_9AQUI</name>
<sequence>MRAVLFLIFLVSLGFSGEVVTLRQAMESALQNSLEIKSSKREVMAQERELKSAIGYYFPRIKVEEVYTRTDIPVYAFMAKLNQSRITPFDFDPNKLNNPSAVNNFQTKFSIEVPIWMGGKTQAMVEASRHSLSATRLEASKKEEESLFKTYQAYADAFVAKKMVETAKTSLKEAEEHVRLAESTYKVGISLLADVLRAKVYLSKAQEMLSTAQNNYQIAKRGLELVTNTTFGDFDVEDLGQCPNVSLEELKQKALEERKDIKALQENIKAMKSMQMAILADNLPQVYAFGSYELNNKNSPFGSDGKGYMVGAGISWTFDTGLSVYNRYLAQGERIKAMEDRLKLLKDAAIFEVEKAYTNYLNSLQAYKSAQAREEASKETVRVMELRFRQGLVRMVDLLDAQTQLDMARFEKVQALGNCHKAYAELLYSAGLIREVLR</sequence>
<dbReference type="PANTHER" id="PTHR30026:SF21">
    <property type="entry name" value="SLR1270 PROTEIN"/>
    <property type="match status" value="1"/>
</dbReference>
<reference evidence="9 10" key="1">
    <citation type="submission" date="2016-11" db="EMBL/GenBank/DDBJ databases">
        <authorList>
            <person name="Jaros S."/>
            <person name="Januszkiewicz K."/>
            <person name="Wedrychowicz H."/>
        </authorList>
    </citation>
    <scope>NUCLEOTIDE SEQUENCE [LARGE SCALE GENOMIC DNA]</scope>
    <source>
        <strain evidence="9 10">DSM 19557</strain>
    </source>
</reference>
<protein>
    <submittedName>
        <fullName evidence="9">Outer membrane protein TolC</fullName>
    </submittedName>
</protein>
<dbReference type="Pfam" id="PF02321">
    <property type="entry name" value="OEP"/>
    <property type="match status" value="2"/>
</dbReference>
<evidence type="ECO:0000256" key="1">
    <source>
        <dbReference type="ARBA" id="ARBA00004442"/>
    </source>
</evidence>
<dbReference type="RefSeq" id="WP_079653470.1">
    <property type="nucleotide sequence ID" value="NZ_LT670846.1"/>
</dbReference>
<gene>
    <name evidence="9" type="ORF">SAMN05444391_0281</name>
</gene>
<keyword evidence="3" id="KW-0813">Transport</keyword>
<dbReference type="GO" id="GO:0009279">
    <property type="term" value="C:cell outer membrane"/>
    <property type="evidence" value="ECO:0007669"/>
    <property type="project" value="UniProtKB-SubCell"/>
</dbReference>
<evidence type="ECO:0000256" key="3">
    <source>
        <dbReference type="ARBA" id="ARBA00022448"/>
    </source>
</evidence>
<keyword evidence="5" id="KW-0812">Transmembrane</keyword>
<organism evidence="9 10">
    <name type="scientific">Thermocrinis minervae</name>
    <dbReference type="NCBI Taxonomy" id="381751"/>
    <lineage>
        <taxon>Bacteria</taxon>
        <taxon>Pseudomonadati</taxon>
        <taxon>Aquificota</taxon>
        <taxon>Aquificia</taxon>
        <taxon>Aquificales</taxon>
        <taxon>Aquificaceae</taxon>
        <taxon>Thermocrinis</taxon>
    </lineage>
</organism>
<comment type="subcellular location">
    <subcellularLocation>
        <location evidence="1">Cell outer membrane</location>
    </subcellularLocation>
</comment>
<evidence type="ECO:0000256" key="8">
    <source>
        <dbReference type="SAM" id="Coils"/>
    </source>
</evidence>
<dbReference type="GO" id="GO:0015562">
    <property type="term" value="F:efflux transmembrane transporter activity"/>
    <property type="evidence" value="ECO:0007669"/>
    <property type="project" value="InterPro"/>
</dbReference>
<dbReference type="EMBL" id="LT670846">
    <property type="protein sequence ID" value="SHK20873.1"/>
    <property type="molecule type" value="Genomic_DNA"/>
</dbReference>
<dbReference type="SUPFAM" id="SSF56954">
    <property type="entry name" value="Outer membrane efflux proteins (OEP)"/>
    <property type="match status" value="1"/>
</dbReference>
<keyword evidence="4" id="KW-1134">Transmembrane beta strand</keyword>
<evidence type="ECO:0000313" key="10">
    <source>
        <dbReference type="Proteomes" id="UP000189810"/>
    </source>
</evidence>
<dbReference type="GO" id="GO:1990281">
    <property type="term" value="C:efflux pump complex"/>
    <property type="evidence" value="ECO:0007669"/>
    <property type="project" value="TreeGrafter"/>
</dbReference>
<dbReference type="Gene3D" id="1.20.1600.10">
    <property type="entry name" value="Outer membrane efflux proteins (OEP)"/>
    <property type="match status" value="1"/>
</dbReference>
<evidence type="ECO:0000256" key="6">
    <source>
        <dbReference type="ARBA" id="ARBA00023136"/>
    </source>
</evidence>
<evidence type="ECO:0000256" key="7">
    <source>
        <dbReference type="ARBA" id="ARBA00023237"/>
    </source>
</evidence>
<dbReference type="InterPro" id="IPR051906">
    <property type="entry name" value="TolC-like"/>
</dbReference>
<feature type="coiled-coil region" evidence="8">
    <location>
        <begin position="244"/>
        <end position="274"/>
    </location>
</feature>
<evidence type="ECO:0000313" key="9">
    <source>
        <dbReference type="EMBL" id="SHK20873.1"/>
    </source>
</evidence>
<keyword evidence="7" id="KW-0998">Cell outer membrane</keyword>
<keyword evidence="8" id="KW-0175">Coiled coil</keyword>
<keyword evidence="6" id="KW-0472">Membrane</keyword>
<dbReference type="STRING" id="381751.SAMN05444391_0281"/>
<evidence type="ECO:0000256" key="4">
    <source>
        <dbReference type="ARBA" id="ARBA00022452"/>
    </source>
</evidence>
<evidence type="ECO:0000256" key="5">
    <source>
        <dbReference type="ARBA" id="ARBA00022692"/>
    </source>
</evidence>
<dbReference type="AlphaFoldDB" id="A0A1M6QLD9"/>
<accession>A0A1M6QLD9</accession>
<dbReference type="InterPro" id="IPR003423">
    <property type="entry name" value="OMP_efflux"/>
</dbReference>
<dbReference type="Proteomes" id="UP000189810">
    <property type="component" value="Chromosome I"/>
</dbReference>
<dbReference type="OrthoDB" id="13803at2"/>
<evidence type="ECO:0000256" key="2">
    <source>
        <dbReference type="ARBA" id="ARBA00007613"/>
    </source>
</evidence>
<dbReference type="GO" id="GO:0015288">
    <property type="term" value="F:porin activity"/>
    <property type="evidence" value="ECO:0007669"/>
    <property type="project" value="TreeGrafter"/>
</dbReference>
<keyword evidence="10" id="KW-1185">Reference proteome</keyword>
<comment type="similarity">
    <text evidence="2">Belongs to the outer membrane factor (OMF) (TC 1.B.17) family.</text>
</comment>
<dbReference type="PANTHER" id="PTHR30026">
    <property type="entry name" value="OUTER MEMBRANE PROTEIN TOLC"/>
    <property type="match status" value="1"/>
</dbReference>
<proteinExistence type="inferred from homology"/>